<evidence type="ECO:0000256" key="2">
    <source>
        <dbReference type="ARBA" id="ARBA00022803"/>
    </source>
</evidence>
<evidence type="ECO:0000313" key="5">
    <source>
        <dbReference type="Proteomes" id="UP000033070"/>
    </source>
</evidence>
<dbReference type="InterPro" id="IPR050498">
    <property type="entry name" value="Ycf3"/>
</dbReference>
<name>A0A2Z6GA90_9PROT</name>
<dbReference type="NCBIfam" id="TIGR02521">
    <property type="entry name" value="type_IV_pilW"/>
    <property type="match status" value="1"/>
</dbReference>
<feature type="chain" id="PRO_5017270118" evidence="3">
    <location>
        <begin position="20"/>
        <end position="250"/>
    </location>
</feature>
<dbReference type="InterPro" id="IPR013360">
    <property type="entry name" value="Pilus_4_PilW"/>
</dbReference>
<dbReference type="Proteomes" id="UP000033070">
    <property type="component" value="Chromosome"/>
</dbReference>
<dbReference type="SMART" id="SM00028">
    <property type="entry name" value="TPR"/>
    <property type="match status" value="4"/>
</dbReference>
<evidence type="ECO:0000256" key="3">
    <source>
        <dbReference type="SAM" id="SignalP"/>
    </source>
</evidence>
<dbReference type="KEGG" id="fam:OYT1_ch0810"/>
<dbReference type="SUPFAM" id="SSF48452">
    <property type="entry name" value="TPR-like"/>
    <property type="match status" value="1"/>
</dbReference>
<keyword evidence="1" id="KW-0677">Repeat</keyword>
<dbReference type="RefSeq" id="WP_062626854.1">
    <property type="nucleotide sequence ID" value="NZ_AP018738.1"/>
</dbReference>
<accession>A0A2Z6GA90</accession>
<dbReference type="EMBL" id="AP018738">
    <property type="protein sequence ID" value="BBE50373.1"/>
    <property type="molecule type" value="Genomic_DNA"/>
</dbReference>
<keyword evidence="2" id="KW-0802">TPR repeat</keyword>
<dbReference type="PANTHER" id="PTHR44858">
    <property type="entry name" value="TETRATRICOPEPTIDE REPEAT PROTEIN 6"/>
    <property type="match status" value="1"/>
</dbReference>
<dbReference type="InterPro" id="IPR011990">
    <property type="entry name" value="TPR-like_helical_dom_sf"/>
</dbReference>
<feature type="signal peptide" evidence="3">
    <location>
        <begin position="1"/>
        <end position="19"/>
    </location>
</feature>
<dbReference type="STRING" id="1188319.OYT1_01679"/>
<keyword evidence="3" id="KW-0732">Signal</keyword>
<dbReference type="AlphaFoldDB" id="A0A2Z6GA90"/>
<keyword evidence="5" id="KW-1185">Reference proteome</keyword>
<sequence>MRWLSVLAMLVLAGCASQQGNTSDTAGRGLASAKVHTELAALYYERGQYGIALDEIATALNGYRDYSPAYTMRALIQMTLHEDKEAESDFLQSLKLDPASSEAHNNYGWFLCQRGREKESIAEFTAAVKNPLYSTPEKALVNAGLCAHKSGDDKAAEDFLLRALVSSPRLPEALIALAELDFDRGDWAGAKSHFLQFEQVAPEALTPANLWLAVRIERKLARGEAAESYAQQLRKRYPDARETQLMLYGQ</sequence>
<reference evidence="4 5" key="1">
    <citation type="submission" date="2018-06" db="EMBL/GenBank/DDBJ databases">
        <title>OYT1 Genome Sequencing.</title>
        <authorList>
            <person name="Kato S."/>
            <person name="Itoh T."/>
            <person name="Ohkuma M."/>
        </authorList>
    </citation>
    <scope>NUCLEOTIDE SEQUENCE [LARGE SCALE GENOMIC DNA]</scope>
    <source>
        <strain evidence="4 5">OYT1</strain>
    </source>
</reference>
<dbReference type="OrthoDB" id="9814042at2"/>
<dbReference type="PROSITE" id="PS51257">
    <property type="entry name" value="PROKAR_LIPOPROTEIN"/>
    <property type="match status" value="1"/>
</dbReference>
<organism evidence="4 5">
    <name type="scientific">Ferriphaselus amnicola</name>
    <dbReference type="NCBI Taxonomy" id="1188319"/>
    <lineage>
        <taxon>Bacteria</taxon>
        <taxon>Pseudomonadati</taxon>
        <taxon>Pseudomonadota</taxon>
        <taxon>Betaproteobacteria</taxon>
        <taxon>Nitrosomonadales</taxon>
        <taxon>Gallionellaceae</taxon>
        <taxon>Ferriphaselus</taxon>
    </lineage>
</organism>
<gene>
    <name evidence="4" type="ORF">OYT1_ch0810</name>
</gene>
<protein>
    <submittedName>
        <fullName evidence="4">Lipopolysaccharide assembly protein B</fullName>
    </submittedName>
</protein>
<dbReference type="PANTHER" id="PTHR44858:SF1">
    <property type="entry name" value="UDP-N-ACETYLGLUCOSAMINE--PEPTIDE N-ACETYLGLUCOSAMINYLTRANSFERASE SPINDLY-RELATED"/>
    <property type="match status" value="1"/>
</dbReference>
<dbReference type="Gene3D" id="1.25.40.10">
    <property type="entry name" value="Tetratricopeptide repeat domain"/>
    <property type="match status" value="1"/>
</dbReference>
<dbReference type="Pfam" id="PF13431">
    <property type="entry name" value="TPR_17"/>
    <property type="match status" value="1"/>
</dbReference>
<dbReference type="InterPro" id="IPR019734">
    <property type="entry name" value="TPR_rpt"/>
</dbReference>
<evidence type="ECO:0000313" key="4">
    <source>
        <dbReference type="EMBL" id="BBE50373.1"/>
    </source>
</evidence>
<evidence type="ECO:0000256" key="1">
    <source>
        <dbReference type="ARBA" id="ARBA00022737"/>
    </source>
</evidence>
<proteinExistence type="predicted"/>